<dbReference type="PANTHER" id="PTHR22916">
    <property type="entry name" value="GLYCOSYLTRANSFERASE"/>
    <property type="match status" value="1"/>
</dbReference>
<dbReference type="InterPro" id="IPR001173">
    <property type="entry name" value="Glyco_trans_2-like"/>
</dbReference>
<dbReference type="Pfam" id="PF00535">
    <property type="entry name" value="Glycos_transf_2"/>
    <property type="match status" value="1"/>
</dbReference>
<evidence type="ECO:0000259" key="2">
    <source>
        <dbReference type="Pfam" id="PF00535"/>
    </source>
</evidence>
<sequence length="263" mass="30646">MGNTDTPLPLVSIIMPAYNCEKYIAESINSVLMQSYKNYELIIIDDGSKDKTVEIIKNFSLRDSRLKIYINKKNQGVSYSRNKGIEIAVGEWIAFLDSDDLWKETKLEEQILLALEKNVSFLFTGSSFINETGQPYSGIFEVPTEISYNQLLKQNVISCSSVMIKKFHLEKYKMERDDTHEDFGLWLRILKNGTKAYGINEPLLIYRISSKSKSSNKIKSVKMTYKTYRYVGLNFFTSAYYLFWYIVKSYIKYKNIKIRSWGN</sequence>
<evidence type="ECO:0000313" key="3">
    <source>
        <dbReference type="EMBL" id="TWH79353.1"/>
    </source>
</evidence>
<dbReference type="GO" id="GO:0016758">
    <property type="term" value="F:hexosyltransferase activity"/>
    <property type="evidence" value="ECO:0007669"/>
    <property type="project" value="UniProtKB-ARBA"/>
</dbReference>
<gene>
    <name evidence="3" type="ORF">LY60_02330</name>
</gene>
<organism evidence="3 4">
    <name type="scientific">Sedimentibacter saalensis</name>
    <dbReference type="NCBI Taxonomy" id="130788"/>
    <lineage>
        <taxon>Bacteria</taxon>
        <taxon>Bacillati</taxon>
        <taxon>Bacillota</taxon>
        <taxon>Tissierellia</taxon>
        <taxon>Sedimentibacter</taxon>
    </lineage>
</organism>
<name>A0A562J8I8_9FIRM</name>
<proteinExistence type="predicted"/>
<dbReference type="PANTHER" id="PTHR22916:SF3">
    <property type="entry name" value="UDP-GLCNAC:BETAGAL BETA-1,3-N-ACETYLGLUCOSAMINYLTRANSFERASE-LIKE PROTEIN 1"/>
    <property type="match status" value="1"/>
</dbReference>
<dbReference type="InterPro" id="IPR029044">
    <property type="entry name" value="Nucleotide-diphossugar_trans"/>
</dbReference>
<keyword evidence="3" id="KW-0808">Transferase</keyword>
<evidence type="ECO:0000256" key="1">
    <source>
        <dbReference type="SAM" id="Phobius"/>
    </source>
</evidence>
<dbReference type="RefSeq" id="WP_145083636.1">
    <property type="nucleotide sequence ID" value="NZ_VLKH01000006.1"/>
</dbReference>
<keyword evidence="4" id="KW-1185">Reference proteome</keyword>
<dbReference type="AlphaFoldDB" id="A0A562J8I8"/>
<comment type="caution">
    <text evidence="3">The sequence shown here is derived from an EMBL/GenBank/DDBJ whole genome shotgun (WGS) entry which is preliminary data.</text>
</comment>
<dbReference type="CDD" id="cd00761">
    <property type="entry name" value="Glyco_tranf_GTA_type"/>
    <property type="match status" value="1"/>
</dbReference>
<dbReference type="Proteomes" id="UP000315343">
    <property type="component" value="Unassembled WGS sequence"/>
</dbReference>
<dbReference type="EMBL" id="VLKH01000006">
    <property type="protein sequence ID" value="TWH79353.1"/>
    <property type="molecule type" value="Genomic_DNA"/>
</dbReference>
<feature type="transmembrane region" description="Helical" evidence="1">
    <location>
        <begin position="227"/>
        <end position="247"/>
    </location>
</feature>
<keyword evidence="1" id="KW-0472">Membrane</keyword>
<reference evidence="3 4" key="1">
    <citation type="submission" date="2019-07" db="EMBL/GenBank/DDBJ databases">
        <title>Genomic Encyclopedia of Type Strains, Phase I: the one thousand microbial genomes (KMG-I) project.</title>
        <authorList>
            <person name="Kyrpides N."/>
        </authorList>
    </citation>
    <scope>NUCLEOTIDE SEQUENCE [LARGE SCALE GENOMIC DNA]</scope>
    <source>
        <strain evidence="3 4">DSM 13558</strain>
    </source>
</reference>
<keyword evidence="1" id="KW-0812">Transmembrane</keyword>
<protein>
    <submittedName>
        <fullName evidence="3">Teichuronic acid biosynthesis glycosyltransferase TuaG</fullName>
    </submittedName>
</protein>
<dbReference type="OrthoDB" id="8773442at2"/>
<dbReference type="SUPFAM" id="SSF53448">
    <property type="entry name" value="Nucleotide-diphospho-sugar transferases"/>
    <property type="match status" value="1"/>
</dbReference>
<feature type="domain" description="Glycosyltransferase 2-like" evidence="2">
    <location>
        <begin position="12"/>
        <end position="137"/>
    </location>
</feature>
<accession>A0A562J8I8</accession>
<dbReference type="Gene3D" id="3.90.550.10">
    <property type="entry name" value="Spore Coat Polysaccharide Biosynthesis Protein SpsA, Chain A"/>
    <property type="match status" value="1"/>
</dbReference>
<keyword evidence="1" id="KW-1133">Transmembrane helix</keyword>
<evidence type="ECO:0000313" key="4">
    <source>
        <dbReference type="Proteomes" id="UP000315343"/>
    </source>
</evidence>